<dbReference type="SUPFAM" id="SSF48452">
    <property type="entry name" value="TPR-like"/>
    <property type="match status" value="2"/>
</dbReference>
<dbReference type="FunFam" id="1.25.40.1040:FF:000003">
    <property type="entry name" value="N-terminal acetyltransferase A, auxiliary subunit"/>
    <property type="match status" value="1"/>
</dbReference>
<evidence type="ECO:0000313" key="5">
    <source>
        <dbReference type="EMBL" id="CAH0369640.1"/>
    </source>
</evidence>
<evidence type="ECO:0000256" key="2">
    <source>
        <dbReference type="ARBA" id="ARBA00022803"/>
    </source>
</evidence>
<feature type="repeat" description="TPR" evidence="3">
    <location>
        <begin position="84"/>
        <end position="117"/>
    </location>
</feature>
<feature type="region of interest" description="Disordered" evidence="4">
    <location>
        <begin position="665"/>
        <end position="708"/>
    </location>
</feature>
<proteinExistence type="predicted"/>
<evidence type="ECO:0000256" key="1">
    <source>
        <dbReference type="ARBA" id="ARBA00022737"/>
    </source>
</evidence>
<dbReference type="Gene3D" id="1.25.40.1040">
    <property type="match status" value="1"/>
</dbReference>
<dbReference type="GO" id="GO:0005737">
    <property type="term" value="C:cytoplasm"/>
    <property type="evidence" value="ECO:0007669"/>
    <property type="project" value="TreeGrafter"/>
</dbReference>
<accession>A0A8J2WXC6</accession>
<dbReference type="AlphaFoldDB" id="A0A8J2WXC6"/>
<comment type="caution">
    <text evidence="5">The sequence shown here is derived from an EMBL/GenBank/DDBJ whole genome shotgun (WGS) entry which is preliminary data.</text>
</comment>
<dbReference type="Gene3D" id="1.25.40.1010">
    <property type="match status" value="1"/>
</dbReference>
<name>A0A8J2WXC6_9STRA</name>
<dbReference type="PIRSF" id="PIRSF000422">
    <property type="entry name" value="N-terminal-AcTrfase-A_aux_su"/>
    <property type="match status" value="1"/>
</dbReference>
<keyword evidence="1" id="KW-0677">Repeat</keyword>
<organism evidence="5 6">
    <name type="scientific">Pelagomonas calceolata</name>
    <dbReference type="NCBI Taxonomy" id="35677"/>
    <lineage>
        <taxon>Eukaryota</taxon>
        <taxon>Sar</taxon>
        <taxon>Stramenopiles</taxon>
        <taxon>Ochrophyta</taxon>
        <taxon>Pelagophyceae</taxon>
        <taxon>Pelagomonadales</taxon>
        <taxon>Pelagomonadaceae</taxon>
        <taxon>Pelagomonas</taxon>
    </lineage>
</organism>
<dbReference type="SMART" id="SM00028">
    <property type="entry name" value="TPR"/>
    <property type="match status" value="3"/>
</dbReference>
<evidence type="ECO:0000256" key="4">
    <source>
        <dbReference type="SAM" id="MobiDB-lite"/>
    </source>
</evidence>
<dbReference type="Proteomes" id="UP000789595">
    <property type="component" value="Unassembled WGS sequence"/>
</dbReference>
<dbReference type="PANTHER" id="PTHR22767:SF2">
    <property type="entry name" value="N(ALPHA)-ACETYLTRANSFERASE 15_16, ISOFORM A"/>
    <property type="match status" value="1"/>
</dbReference>
<evidence type="ECO:0000256" key="3">
    <source>
        <dbReference type="PROSITE-ProRule" id="PRU00339"/>
    </source>
</evidence>
<dbReference type="EMBL" id="CAKKNE010000002">
    <property type="protein sequence ID" value="CAH0369640.1"/>
    <property type="molecule type" value="Genomic_DNA"/>
</dbReference>
<dbReference type="Pfam" id="PF12569">
    <property type="entry name" value="NatA_aux_su"/>
    <property type="match status" value="1"/>
</dbReference>
<keyword evidence="2 3" id="KW-0802">TPR repeat</keyword>
<protein>
    <submittedName>
        <fullName evidence="5">Uncharacterized protein</fullName>
    </submittedName>
</protein>
<feature type="compositionally biased region" description="Basic and acidic residues" evidence="4">
    <location>
        <begin position="668"/>
        <end position="708"/>
    </location>
</feature>
<dbReference type="PROSITE" id="PS50005">
    <property type="entry name" value="TPR"/>
    <property type="match status" value="1"/>
</dbReference>
<reference evidence="5" key="1">
    <citation type="submission" date="2021-11" db="EMBL/GenBank/DDBJ databases">
        <authorList>
            <consortium name="Genoscope - CEA"/>
            <person name="William W."/>
        </authorList>
    </citation>
    <scope>NUCLEOTIDE SEQUENCE</scope>
</reference>
<dbReference type="Pfam" id="PF13414">
    <property type="entry name" value="TPR_11"/>
    <property type="match status" value="1"/>
</dbReference>
<dbReference type="PANTHER" id="PTHR22767">
    <property type="entry name" value="N-TERMINAL ACETYLTRANSFERASE-RELATED"/>
    <property type="match status" value="1"/>
</dbReference>
<dbReference type="OrthoDB" id="10263032at2759"/>
<dbReference type="InterPro" id="IPR021183">
    <property type="entry name" value="NatA_aux_su"/>
</dbReference>
<keyword evidence="6" id="KW-1185">Reference proteome</keyword>
<dbReference type="InterPro" id="IPR019734">
    <property type="entry name" value="TPR_rpt"/>
</dbReference>
<dbReference type="InterPro" id="IPR011990">
    <property type="entry name" value="TPR-like_helical_dom_sf"/>
</dbReference>
<evidence type="ECO:0000313" key="6">
    <source>
        <dbReference type="Proteomes" id="UP000789595"/>
    </source>
</evidence>
<sequence length="891" mass="99260">MAALAKPDKQRLPKKEAETFKNIVKFYETKQYKKGLKAADLVLKKHPEHGETLAMKGLVLNCLDRKTEAYDHVKKGLRADMRSHVCWHVYGLLYRSDRNYEQAIKSYKQALKIDSDNVQILRDLSLLQVQLRDTRGFLETRRRLLTLKSTNKMHWIAYAVANHLDGKGKEAIKVIDAYGETVKEEGRERNYENSELALYRNLLLEESGKYDEALDHLDACKSVVVDGFGWRKKRAELLLYAGRRGTTSTGVLDRNEAVRAWVSLIRQPVGADNYHFHRGLQCALLEVDATKCLELMREKATRTPTDVLVLSDTQVTLLDDAYSTLASEQPRADAFAWLPLTYCPAGPSFDAQLDAFCRRFIKRGAPALGSALERLWAPQPNDVVEGRCRGSQCCRKVLDMAKTHAAALSSKSTFANGDATTPTSEAWALYLQAHCLEWLGQLDEAMAVIDRAIAHTPTAVDFPEKKARLLKKAGRIKDAAEMMDTARKLDLADRYINNKCTKYMLRAGNVDDARATAALFTREEAGEPEQHLRDMQASWYELEVGSALARRVTTGTPAELRELAGPALKLFLSVEKHFSDFVEDQFDFHTYCVRKMTLRAYVSVLKLEDNIRGHKAFVKACVQAAELYLLLHKADSAEVAKPQEAVDPKLAKALAKREKAKAAKAKRKAEADAKAQAEAAKEAAKNDDSKKKLPKRDADEDPKGEKLAALEPLKEATRLSKALEKYAASSVETHALAFDVSMVRAKPLLALRALRRLSKQSDQRAFVVRLARLTQARPAMTLTATVASVLDAELKDLLSGGDCVAFLRGFAARRPLLRDRSAAARALHVLGASDPSLILRADAADPDMAKPLPVRDFEDALATLRDGDGAAAGTFREECQRRFPGADFLLK</sequence>
<gene>
    <name evidence="5" type="ORF">PECAL_2P27690</name>
</gene>